<reference evidence="1 2" key="1">
    <citation type="submission" date="2020-09" db="EMBL/GenBank/DDBJ databases">
        <title>De no assembly of potato wild relative species, Solanum commersonii.</title>
        <authorList>
            <person name="Cho K."/>
        </authorList>
    </citation>
    <scope>NUCLEOTIDE SEQUENCE [LARGE SCALE GENOMIC DNA]</scope>
    <source>
        <strain evidence="1">LZ3.2</strain>
        <tissue evidence="1">Leaf</tissue>
    </source>
</reference>
<comment type="caution">
    <text evidence="1">The sequence shown here is derived from an EMBL/GenBank/DDBJ whole genome shotgun (WGS) entry which is preliminary data.</text>
</comment>
<keyword evidence="2" id="KW-1185">Reference proteome</keyword>
<dbReference type="EMBL" id="JACXVP010000010">
    <property type="protein sequence ID" value="KAG5582732.1"/>
    <property type="molecule type" value="Genomic_DNA"/>
</dbReference>
<organism evidence="1 2">
    <name type="scientific">Solanum commersonii</name>
    <name type="common">Commerson's wild potato</name>
    <name type="synonym">Commerson's nightshade</name>
    <dbReference type="NCBI Taxonomy" id="4109"/>
    <lineage>
        <taxon>Eukaryota</taxon>
        <taxon>Viridiplantae</taxon>
        <taxon>Streptophyta</taxon>
        <taxon>Embryophyta</taxon>
        <taxon>Tracheophyta</taxon>
        <taxon>Spermatophyta</taxon>
        <taxon>Magnoliopsida</taxon>
        <taxon>eudicotyledons</taxon>
        <taxon>Gunneridae</taxon>
        <taxon>Pentapetalae</taxon>
        <taxon>asterids</taxon>
        <taxon>lamiids</taxon>
        <taxon>Solanales</taxon>
        <taxon>Solanaceae</taxon>
        <taxon>Solanoideae</taxon>
        <taxon>Solaneae</taxon>
        <taxon>Solanum</taxon>
    </lineage>
</organism>
<evidence type="ECO:0000313" key="1">
    <source>
        <dbReference type="EMBL" id="KAG5582732.1"/>
    </source>
</evidence>
<dbReference type="Proteomes" id="UP000824120">
    <property type="component" value="Chromosome 10"/>
</dbReference>
<evidence type="ECO:0000313" key="2">
    <source>
        <dbReference type="Proteomes" id="UP000824120"/>
    </source>
</evidence>
<gene>
    <name evidence="1" type="ORF">H5410_053359</name>
</gene>
<dbReference type="AlphaFoldDB" id="A0A9J5X622"/>
<sequence>MKRLKNSFGLLTLIKRNKTTLTKIEKNQQNRIQHIPRIDETLPPLMQMKLKHGILIHLAHNPTNWDHQRRLLQ</sequence>
<accession>A0A9J5X622</accession>
<protein>
    <submittedName>
        <fullName evidence="1">Uncharacterized protein</fullName>
    </submittedName>
</protein>
<name>A0A9J5X622_SOLCO</name>
<proteinExistence type="predicted"/>